<dbReference type="InterPro" id="IPR033275">
    <property type="entry name" value="MARCH-like"/>
</dbReference>
<proteinExistence type="predicted"/>
<dbReference type="GO" id="GO:0016567">
    <property type="term" value="P:protein ubiquitination"/>
    <property type="evidence" value="ECO:0007669"/>
    <property type="project" value="TreeGrafter"/>
</dbReference>
<dbReference type="GO" id="GO:0016020">
    <property type="term" value="C:membrane"/>
    <property type="evidence" value="ECO:0007669"/>
    <property type="project" value="TreeGrafter"/>
</dbReference>
<keyword evidence="5" id="KW-1133">Transmembrane helix</keyword>
<feature type="transmembrane region" description="Helical" evidence="5">
    <location>
        <begin position="125"/>
        <end position="147"/>
    </location>
</feature>
<keyword evidence="3" id="KW-0862">Zinc</keyword>
<sequence length="210" mass="23463">MEAPLLQETDLPYCVFSDEEDVFGLKNECRICHALEFIEHMEAPCNCRGTIKFAHRNCVQSWCNAKATTTCEICNQPEVMLDCGTCSDVTWESSSDGQRPRAMIAPQMFRLVAARPILDQNNNCVFFRVCIGLLVPSYVGTLLTLILESCWQSDRHRPEVTPDTIPTAEVSIPIDREEGDNIETGDGHDQQLGDSLESGDQVRTGSEDVF</sequence>
<dbReference type="Gene3D" id="3.30.40.10">
    <property type="entry name" value="Zinc/RING finger domain, C3HC4 (zinc finger)"/>
    <property type="match status" value="1"/>
</dbReference>
<evidence type="ECO:0000256" key="3">
    <source>
        <dbReference type="ARBA" id="ARBA00022833"/>
    </source>
</evidence>
<evidence type="ECO:0000256" key="4">
    <source>
        <dbReference type="SAM" id="MobiDB-lite"/>
    </source>
</evidence>
<evidence type="ECO:0000259" key="6">
    <source>
        <dbReference type="PROSITE" id="PS51292"/>
    </source>
</evidence>
<gene>
    <name evidence="7" type="ORF">Ddye_008077</name>
</gene>
<organism evidence="7 8">
    <name type="scientific">Dipteronia dyeriana</name>
    <dbReference type="NCBI Taxonomy" id="168575"/>
    <lineage>
        <taxon>Eukaryota</taxon>
        <taxon>Viridiplantae</taxon>
        <taxon>Streptophyta</taxon>
        <taxon>Embryophyta</taxon>
        <taxon>Tracheophyta</taxon>
        <taxon>Spermatophyta</taxon>
        <taxon>Magnoliopsida</taxon>
        <taxon>eudicotyledons</taxon>
        <taxon>Gunneridae</taxon>
        <taxon>Pentapetalae</taxon>
        <taxon>rosids</taxon>
        <taxon>malvids</taxon>
        <taxon>Sapindales</taxon>
        <taxon>Sapindaceae</taxon>
        <taxon>Hippocastanoideae</taxon>
        <taxon>Acereae</taxon>
        <taxon>Dipteronia</taxon>
    </lineage>
</organism>
<comment type="caution">
    <text evidence="7">The sequence shown here is derived from an EMBL/GenBank/DDBJ whole genome shotgun (WGS) entry which is preliminary data.</text>
</comment>
<dbReference type="AlphaFoldDB" id="A0AAD9X944"/>
<accession>A0AAD9X944</accession>
<keyword evidence="8" id="KW-1185">Reference proteome</keyword>
<keyword evidence="2" id="KW-0863">Zinc-finger</keyword>
<evidence type="ECO:0000256" key="2">
    <source>
        <dbReference type="ARBA" id="ARBA00022771"/>
    </source>
</evidence>
<keyword evidence="5" id="KW-0472">Membrane</keyword>
<keyword evidence="1" id="KW-0479">Metal-binding</keyword>
<dbReference type="CDD" id="cd16495">
    <property type="entry name" value="RING_CH-C4HC3_MARCH"/>
    <property type="match status" value="1"/>
</dbReference>
<dbReference type="PANTHER" id="PTHR23012:SF180">
    <property type="entry name" value="RING_FYVE_PHD ZINC FINGER SUPERFAMILY PROTEIN"/>
    <property type="match status" value="1"/>
</dbReference>
<feature type="domain" description="RING-CH-type" evidence="6">
    <location>
        <begin position="21"/>
        <end position="81"/>
    </location>
</feature>
<reference evidence="7" key="1">
    <citation type="journal article" date="2023" name="Plant J.">
        <title>Genome sequences and population genomics provide insights into the demographic history, inbreeding, and mutation load of two 'living fossil' tree species of Dipteronia.</title>
        <authorList>
            <person name="Feng Y."/>
            <person name="Comes H.P."/>
            <person name="Chen J."/>
            <person name="Zhu S."/>
            <person name="Lu R."/>
            <person name="Zhang X."/>
            <person name="Li P."/>
            <person name="Qiu J."/>
            <person name="Olsen K.M."/>
            <person name="Qiu Y."/>
        </authorList>
    </citation>
    <scope>NUCLEOTIDE SEQUENCE</scope>
    <source>
        <strain evidence="7">KIB01</strain>
    </source>
</reference>
<dbReference type="InterPro" id="IPR011016">
    <property type="entry name" value="Znf_RING-CH"/>
</dbReference>
<feature type="region of interest" description="Disordered" evidence="4">
    <location>
        <begin position="171"/>
        <end position="210"/>
    </location>
</feature>
<dbReference type="GO" id="GO:0008270">
    <property type="term" value="F:zinc ion binding"/>
    <property type="evidence" value="ECO:0007669"/>
    <property type="project" value="UniProtKB-KW"/>
</dbReference>
<dbReference type="EMBL" id="JANJYI010000003">
    <property type="protein sequence ID" value="KAK2655025.1"/>
    <property type="molecule type" value="Genomic_DNA"/>
</dbReference>
<name>A0AAD9X944_9ROSI</name>
<evidence type="ECO:0000256" key="5">
    <source>
        <dbReference type="SAM" id="Phobius"/>
    </source>
</evidence>
<protein>
    <recommendedName>
        <fullName evidence="6">RING-CH-type domain-containing protein</fullName>
    </recommendedName>
</protein>
<dbReference type="PANTHER" id="PTHR23012">
    <property type="entry name" value="RING/FYVE/PHD ZINC FINGER DOMAIN-CONTAINING"/>
    <property type="match status" value="1"/>
</dbReference>
<evidence type="ECO:0000313" key="7">
    <source>
        <dbReference type="EMBL" id="KAK2655025.1"/>
    </source>
</evidence>
<dbReference type="SUPFAM" id="SSF57850">
    <property type="entry name" value="RING/U-box"/>
    <property type="match status" value="1"/>
</dbReference>
<evidence type="ECO:0000256" key="1">
    <source>
        <dbReference type="ARBA" id="ARBA00022723"/>
    </source>
</evidence>
<dbReference type="PROSITE" id="PS51292">
    <property type="entry name" value="ZF_RING_CH"/>
    <property type="match status" value="1"/>
</dbReference>
<dbReference type="Pfam" id="PF12906">
    <property type="entry name" value="RINGv"/>
    <property type="match status" value="1"/>
</dbReference>
<dbReference type="GO" id="GO:0004842">
    <property type="term" value="F:ubiquitin-protein transferase activity"/>
    <property type="evidence" value="ECO:0007669"/>
    <property type="project" value="TreeGrafter"/>
</dbReference>
<keyword evidence="5" id="KW-0812">Transmembrane</keyword>
<dbReference type="SMART" id="SM00744">
    <property type="entry name" value="RINGv"/>
    <property type="match status" value="1"/>
</dbReference>
<dbReference type="InterPro" id="IPR013083">
    <property type="entry name" value="Znf_RING/FYVE/PHD"/>
</dbReference>
<evidence type="ECO:0000313" key="8">
    <source>
        <dbReference type="Proteomes" id="UP001280121"/>
    </source>
</evidence>
<dbReference type="Proteomes" id="UP001280121">
    <property type="component" value="Unassembled WGS sequence"/>
</dbReference>